<dbReference type="GO" id="GO:0016560">
    <property type="term" value="P:protein import into peroxisome matrix, docking"/>
    <property type="evidence" value="ECO:0007669"/>
    <property type="project" value="EnsemblFungi"/>
</dbReference>
<name>G0WD24_NAUDC</name>
<dbReference type="OMA" id="REMKGWF"/>
<reference evidence="2 3" key="1">
    <citation type="journal article" date="2011" name="Proc. Natl. Acad. Sci. U.S.A.">
        <title>Evolutionary erosion of yeast sex chromosomes by mating-type switching accidents.</title>
        <authorList>
            <person name="Gordon J.L."/>
            <person name="Armisen D."/>
            <person name="Proux-Wera E."/>
            <person name="Oheigeartaigh S.S."/>
            <person name="Byrne K.P."/>
            <person name="Wolfe K.H."/>
        </authorList>
    </citation>
    <scope>NUCLEOTIDE SEQUENCE [LARGE SCALE GENOMIC DNA]</scope>
    <source>
        <strain evidence="3">ATCC 10597 / BCRC 20456 / CBS 421 / NBRC 0211 / NRRL Y-12639</strain>
    </source>
</reference>
<keyword evidence="1" id="KW-1133">Transmembrane helix</keyword>
<organism evidence="2 3">
    <name type="scientific">Naumovozyma dairenensis (strain ATCC 10597 / BCRC 20456 / CBS 421 / NBRC 0211 / NRRL Y-12639)</name>
    <name type="common">Saccharomyces dairenensis</name>
    <dbReference type="NCBI Taxonomy" id="1071378"/>
    <lineage>
        <taxon>Eukaryota</taxon>
        <taxon>Fungi</taxon>
        <taxon>Dikarya</taxon>
        <taxon>Ascomycota</taxon>
        <taxon>Saccharomycotina</taxon>
        <taxon>Saccharomycetes</taxon>
        <taxon>Saccharomycetales</taxon>
        <taxon>Saccharomycetaceae</taxon>
        <taxon>Naumovozyma</taxon>
    </lineage>
</organism>
<evidence type="ECO:0000313" key="3">
    <source>
        <dbReference type="Proteomes" id="UP000000689"/>
    </source>
</evidence>
<dbReference type="STRING" id="1071378.G0WD24"/>
<keyword evidence="3" id="KW-1185">Reference proteome</keyword>
<dbReference type="KEGG" id="ndi:NDAI_0F03670"/>
<dbReference type="HOGENOM" id="CLU_115007_0_0_1"/>
<dbReference type="GO" id="GO:1990429">
    <property type="term" value="C:peroxisomal importomer complex"/>
    <property type="evidence" value="ECO:0007669"/>
    <property type="project" value="EnsemblFungi"/>
</dbReference>
<dbReference type="EMBL" id="HE580272">
    <property type="protein sequence ID" value="CCD25685.1"/>
    <property type="molecule type" value="Genomic_DNA"/>
</dbReference>
<dbReference type="eggNOG" id="ENOG502S4G6">
    <property type="taxonomic scope" value="Eukaryota"/>
</dbReference>
<evidence type="ECO:0000313" key="2">
    <source>
        <dbReference type="EMBL" id="CCD25685.1"/>
    </source>
</evidence>
<dbReference type="AlphaFoldDB" id="G0WD24"/>
<feature type="transmembrane region" description="Helical" evidence="1">
    <location>
        <begin position="28"/>
        <end position="51"/>
    </location>
</feature>
<keyword evidence="1" id="KW-0812">Transmembrane</keyword>
<sequence length="195" mass="22586">MTTMTWPDDKKIIPYNPRDKTLSTIKALFYNVGFTTAFIYSVVSLVLEPLLRVQFEQRHQLSLYTLLRIRRVVNSAQKKLRTTPVSTLEFNKQDKSAERCIQTDDLFEKEVTFEAQTHWPDIESKINGAVWKLNHINQSIHSSSNDIASFSFQVKLLTDQMQLTDTSEKVIHKAKKVAVSIRQIKGWYVQGKIPK</sequence>
<dbReference type="GO" id="GO:0005778">
    <property type="term" value="C:peroxisomal membrane"/>
    <property type="evidence" value="ECO:0007669"/>
    <property type="project" value="EnsemblFungi"/>
</dbReference>
<gene>
    <name evidence="2" type="primary">NDAI0F03670</name>
    <name evidence="2" type="ordered locus">NDAI_0F03670</name>
</gene>
<dbReference type="Proteomes" id="UP000000689">
    <property type="component" value="Chromosome 6"/>
</dbReference>
<protein>
    <submittedName>
        <fullName evidence="2">Uncharacterized protein</fullName>
    </submittedName>
</protein>
<keyword evidence="1" id="KW-0472">Membrane</keyword>
<accession>G0WD24</accession>
<evidence type="ECO:0000256" key="1">
    <source>
        <dbReference type="SAM" id="Phobius"/>
    </source>
</evidence>
<dbReference type="GeneID" id="11497023"/>
<dbReference type="GO" id="GO:0008320">
    <property type="term" value="F:protein transmembrane transporter activity"/>
    <property type="evidence" value="ECO:0007669"/>
    <property type="project" value="EnsemblFungi"/>
</dbReference>
<dbReference type="OrthoDB" id="4034942at2759"/>
<dbReference type="RefSeq" id="XP_003670928.1">
    <property type="nucleotide sequence ID" value="XM_003670880.1"/>
</dbReference>
<proteinExistence type="predicted"/>